<evidence type="ECO:0000256" key="13">
    <source>
        <dbReference type="SAM" id="MobiDB-lite"/>
    </source>
</evidence>
<proteinExistence type="inferred from homology"/>
<evidence type="ECO:0000313" key="15">
    <source>
        <dbReference type="EMBL" id="AHG63520.1"/>
    </source>
</evidence>
<evidence type="ECO:0000256" key="9">
    <source>
        <dbReference type="ARBA" id="ARBA00022801"/>
    </source>
</evidence>
<evidence type="ECO:0000313" key="16">
    <source>
        <dbReference type="Proteomes" id="UP000019095"/>
    </source>
</evidence>
<comment type="catalytic activity">
    <reaction evidence="1 11">
        <text>Release of N-terminal proline from a peptide.</text>
        <dbReference type="EC" id="3.4.11.5"/>
    </reaction>
</comment>
<evidence type="ECO:0000259" key="14">
    <source>
        <dbReference type="Pfam" id="PF00561"/>
    </source>
</evidence>
<organism evidence="15 16">
    <name type="scientific">Advenella mimigardefordensis (strain DSM 17166 / LMG 22922 / DPN7)</name>
    <dbReference type="NCBI Taxonomy" id="1247726"/>
    <lineage>
        <taxon>Bacteria</taxon>
        <taxon>Pseudomonadati</taxon>
        <taxon>Pseudomonadota</taxon>
        <taxon>Betaproteobacteria</taxon>
        <taxon>Burkholderiales</taxon>
        <taxon>Alcaligenaceae</taxon>
    </lineage>
</organism>
<dbReference type="PRINTS" id="PR00793">
    <property type="entry name" value="PROAMNOPTASE"/>
</dbReference>
<keyword evidence="8 11" id="KW-0645">Protease</keyword>
<dbReference type="InterPro" id="IPR000073">
    <property type="entry name" value="AB_hydrolase_1"/>
</dbReference>
<dbReference type="EC" id="3.4.11.5" evidence="4 11"/>
<dbReference type="GO" id="GO:0004177">
    <property type="term" value="F:aminopeptidase activity"/>
    <property type="evidence" value="ECO:0007669"/>
    <property type="project" value="UniProtKB-UniRule"/>
</dbReference>
<evidence type="ECO:0000256" key="3">
    <source>
        <dbReference type="ARBA" id="ARBA00010088"/>
    </source>
</evidence>
<keyword evidence="9 11" id="KW-0378">Hydrolase</keyword>
<evidence type="ECO:0000256" key="12">
    <source>
        <dbReference type="PIRSR" id="PIRSR006431-1"/>
    </source>
</evidence>
<evidence type="ECO:0000256" key="7">
    <source>
        <dbReference type="ARBA" id="ARBA00022490"/>
    </source>
</evidence>
<dbReference type="PIRSF" id="PIRSF006431">
    <property type="entry name" value="Pept_S33"/>
    <property type="match status" value="1"/>
</dbReference>
<evidence type="ECO:0000256" key="2">
    <source>
        <dbReference type="ARBA" id="ARBA00004496"/>
    </source>
</evidence>
<evidence type="ECO:0000256" key="4">
    <source>
        <dbReference type="ARBA" id="ARBA00012568"/>
    </source>
</evidence>
<dbReference type="InterPro" id="IPR005944">
    <property type="entry name" value="Pro_iminopeptidase"/>
</dbReference>
<evidence type="ECO:0000256" key="11">
    <source>
        <dbReference type="PIRNR" id="PIRNR006431"/>
    </source>
</evidence>
<keyword evidence="7 11" id="KW-0963">Cytoplasm</keyword>
<comment type="similarity">
    <text evidence="3 11">Belongs to the peptidase S33 family.</text>
</comment>
<dbReference type="AlphaFoldDB" id="W0PDM7"/>
<keyword evidence="6 11" id="KW-0031">Aminopeptidase</keyword>
<gene>
    <name evidence="15" type="ORF">MIM_c14290</name>
</gene>
<name>W0PDM7_ADVMD</name>
<dbReference type="InterPro" id="IPR029058">
    <property type="entry name" value="AB_hydrolase_fold"/>
</dbReference>
<comment type="subcellular location">
    <subcellularLocation>
        <location evidence="2 11">Cytoplasm</location>
    </subcellularLocation>
</comment>
<feature type="compositionally biased region" description="Low complexity" evidence="13">
    <location>
        <begin position="225"/>
        <end position="234"/>
    </location>
</feature>
<dbReference type="GO" id="GO:0006508">
    <property type="term" value="P:proteolysis"/>
    <property type="evidence" value="ECO:0007669"/>
    <property type="project" value="UniProtKB-KW"/>
</dbReference>
<dbReference type="RefSeq" id="WP_025372153.1">
    <property type="nucleotide sequence ID" value="NZ_CP003915.1"/>
</dbReference>
<dbReference type="Pfam" id="PF00561">
    <property type="entry name" value="Abhydrolase_1"/>
    <property type="match status" value="1"/>
</dbReference>
<evidence type="ECO:0000256" key="1">
    <source>
        <dbReference type="ARBA" id="ARBA00001585"/>
    </source>
</evidence>
<dbReference type="OrthoDB" id="9796770at2"/>
<reference evidence="15 16" key="1">
    <citation type="journal article" date="2014" name="Microbiology">
        <title>Unravelling the complete genome sequence of Advenella mimigardefordensis strain DPN7T and novel insights in the catabolism of the xenobiotic polythioester precursor 3,3'-dithiodipropionate.</title>
        <authorList>
            <person name="Wubbeler J.H."/>
            <person name="Hiessl S."/>
            <person name="Schuldes J."/>
            <person name="Thurmer A."/>
            <person name="Daniel R."/>
            <person name="Steinbuchel A."/>
        </authorList>
    </citation>
    <scope>NUCLEOTIDE SEQUENCE [LARGE SCALE GENOMIC DNA]</scope>
    <source>
        <strain evidence="16">DSM 17166 / LMG 22922 / DPN7</strain>
    </source>
</reference>
<feature type="domain" description="AB hydrolase-1" evidence="14">
    <location>
        <begin position="29"/>
        <end position="327"/>
    </location>
</feature>
<dbReference type="STRING" id="1247726.MIM_c14290"/>
<evidence type="ECO:0000256" key="6">
    <source>
        <dbReference type="ARBA" id="ARBA00022438"/>
    </source>
</evidence>
<keyword evidence="16" id="KW-1185">Reference proteome</keyword>
<accession>W0PDM7</accession>
<evidence type="ECO:0000256" key="10">
    <source>
        <dbReference type="ARBA" id="ARBA00029605"/>
    </source>
</evidence>
<dbReference type="Proteomes" id="UP000019095">
    <property type="component" value="Chromosome"/>
</dbReference>
<dbReference type="EMBL" id="CP003915">
    <property type="protein sequence ID" value="AHG63520.1"/>
    <property type="molecule type" value="Genomic_DNA"/>
</dbReference>
<dbReference type="GO" id="GO:0005737">
    <property type="term" value="C:cytoplasm"/>
    <property type="evidence" value="ECO:0007669"/>
    <property type="project" value="UniProtKB-SubCell"/>
</dbReference>
<dbReference type="HOGENOM" id="CLU_043739_2_2_4"/>
<dbReference type="SUPFAM" id="SSF53474">
    <property type="entry name" value="alpha/beta-Hydrolases"/>
    <property type="match status" value="1"/>
</dbReference>
<feature type="region of interest" description="Disordered" evidence="13">
    <location>
        <begin position="205"/>
        <end position="257"/>
    </location>
</feature>
<feature type="compositionally biased region" description="Polar residues" evidence="13">
    <location>
        <begin position="205"/>
        <end position="222"/>
    </location>
</feature>
<dbReference type="PANTHER" id="PTHR43722">
    <property type="entry name" value="PROLINE IMINOPEPTIDASE"/>
    <property type="match status" value="1"/>
</dbReference>
<evidence type="ECO:0000256" key="5">
    <source>
        <dbReference type="ARBA" id="ARBA00021843"/>
    </source>
</evidence>
<dbReference type="PANTHER" id="PTHR43722:SF1">
    <property type="entry name" value="PROLINE IMINOPEPTIDASE"/>
    <property type="match status" value="1"/>
</dbReference>
<dbReference type="PATRIC" id="fig|1247726.3.peg.1568"/>
<sequence length="358" mass="39614">MSIPISNGYLQTPDGHQLYYAEFGNFRAPAVVVLHGGPGSSSNAGMLDWFDLRHWRVVLFDQRGSGKSLPTGSLEHNTTGHLVADMEQLRLHLAIPAWTVVGGSWGACLALAYATRHAASIDHLVLRGTFLPSRLQLDWFFQQLQALVPQAWNSLTQTMNDLEKAAVLPTLADRLLGDDQEKISDAAQRWSHYENAIMTAMMAGRNTQQTRSEQTADTQSGRNPDAQAQTQDATGAPSQNDNRNRESESSRAQAAERTVHKYRIQAHYLRHAGFIDLPALLEQLREVQVHTTLLHGTHDWICPAANVHLLQRFLPRAELHWIPGGTHTPADPLIRAALTDTMARLSDPVIGPGNLTCQ</sequence>
<dbReference type="eggNOG" id="COG0596">
    <property type="taxonomic scope" value="Bacteria"/>
</dbReference>
<feature type="active site" description="Proton donor" evidence="12">
    <location>
        <position position="327"/>
    </location>
</feature>
<feature type="active site" evidence="12">
    <location>
        <position position="299"/>
    </location>
</feature>
<evidence type="ECO:0000256" key="8">
    <source>
        <dbReference type="ARBA" id="ARBA00022670"/>
    </source>
</evidence>
<dbReference type="InterPro" id="IPR002410">
    <property type="entry name" value="Peptidase_S33"/>
</dbReference>
<protein>
    <recommendedName>
        <fullName evidence="5 11">Proline iminopeptidase</fullName>
        <shortName evidence="11">PIP</shortName>
        <ecNumber evidence="4 11">3.4.11.5</ecNumber>
    </recommendedName>
    <alternativeName>
        <fullName evidence="10 11">Prolyl aminopeptidase</fullName>
    </alternativeName>
</protein>
<dbReference type="KEGG" id="amim:MIM_c14290"/>
<dbReference type="Gene3D" id="3.40.50.1820">
    <property type="entry name" value="alpha/beta hydrolase"/>
    <property type="match status" value="1"/>
</dbReference>
<feature type="active site" description="Nucleophile" evidence="12">
    <location>
        <position position="104"/>
    </location>
</feature>